<name>A0A6M0IFI3_9BACT</name>
<evidence type="ECO:0000313" key="3">
    <source>
        <dbReference type="EMBL" id="NEU66582.1"/>
    </source>
</evidence>
<reference evidence="3 4" key="1">
    <citation type="submission" date="2020-02" db="EMBL/GenBank/DDBJ databases">
        <title>Draft genome sequence of two Spirosoma agri KCTC 52727 and Spirosoma terrae KCTC 52035.</title>
        <authorList>
            <person name="Rojas J."/>
            <person name="Ambika Manirajan B."/>
            <person name="Ratering S."/>
            <person name="Suarez C."/>
            <person name="Schnell S."/>
        </authorList>
    </citation>
    <scope>NUCLEOTIDE SEQUENCE [LARGE SCALE GENOMIC DNA]</scope>
    <source>
        <strain evidence="3 4">KCTC 52727</strain>
    </source>
</reference>
<dbReference type="PANTHER" id="PTHR23408">
    <property type="entry name" value="METHYLMALONYL-COA MUTASE"/>
    <property type="match status" value="1"/>
</dbReference>
<protein>
    <submittedName>
        <fullName evidence="3">Methylmalonyl Co-A mutase-associated GTPase MeaB</fullName>
        <ecNumber evidence="3">3.6.5.-</ecNumber>
    </submittedName>
</protein>
<keyword evidence="3" id="KW-0378">Hydrolase</keyword>
<dbReference type="NCBIfam" id="NF006958">
    <property type="entry name" value="PRK09435.1"/>
    <property type="match status" value="1"/>
</dbReference>
<feature type="domain" description="AAA+ ATPase" evidence="2">
    <location>
        <begin position="58"/>
        <end position="226"/>
    </location>
</feature>
<dbReference type="GO" id="GO:0005737">
    <property type="term" value="C:cytoplasm"/>
    <property type="evidence" value="ECO:0007669"/>
    <property type="project" value="TreeGrafter"/>
</dbReference>
<dbReference type="SMART" id="SM00382">
    <property type="entry name" value="AAA"/>
    <property type="match status" value="1"/>
</dbReference>
<dbReference type="EMBL" id="JAAGNZ010000001">
    <property type="protein sequence ID" value="NEU66582.1"/>
    <property type="molecule type" value="Genomic_DNA"/>
</dbReference>
<proteinExistence type="inferred from homology"/>
<comment type="caution">
    <text evidence="3">The sequence shown here is derived from an EMBL/GenBank/DDBJ whole genome shotgun (WGS) entry which is preliminary data.</text>
</comment>
<dbReference type="Gene3D" id="1.10.287.130">
    <property type="match status" value="1"/>
</dbReference>
<dbReference type="Gene3D" id="1.20.5.170">
    <property type="match status" value="1"/>
</dbReference>
<dbReference type="RefSeq" id="WP_164035838.1">
    <property type="nucleotide sequence ID" value="NZ_JAAGNZ010000001.1"/>
</dbReference>
<dbReference type="Gene3D" id="3.40.50.300">
    <property type="entry name" value="P-loop containing nucleotide triphosphate hydrolases"/>
    <property type="match status" value="1"/>
</dbReference>
<organism evidence="3 4">
    <name type="scientific">Spirosoma agri</name>
    <dbReference type="NCBI Taxonomy" id="1987381"/>
    <lineage>
        <taxon>Bacteria</taxon>
        <taxon>Pseudomonadati</taxon>
        <taxon>Bacteroidota</taxon>
        <taxon>Cytophagia</taxon>
        <taxon>Cytophagales</taxon>
        <taxon>Cytophagaceae</taxon>
        <taxon>Spirosoma</taxon>
    </lineage>
</organism>
<accession>A0A6M0IFI3</accession>
<evidence type="ECO:0000259" key="2">
    <source>
        <dbReference type="SMART" id="SM00382"/>
    </source>
</evidence>
<dbReference type="AlphaFoldDB" id="A0A6M0IFI3"/>
<dbReference type="Proteomes" id="UP000477386">
    <property type="component" value="Unassembled WGS sequence"/>
</dbReference>
<dbReference type="Pfam" id="PF03308">
    <property type="entry name" value="MeaB"/>
    <property type="match status" value="1"/>
</dbReference>
<dbReference type="InterPro" id="IPR003593">
    <property type="entry name" value="AAA+_ATPase"/>
</dbReference>
<sequence>MRNRLSTDQYTNGILAGDRLILSRAITLIESRHPDDQILAQEVLATVLSQTGSFRSDSSIRVGITGVPGVGKSTFIETLGQYLTGLGHKLAVLAVDPTSQRSGGSLLGDKTRMETLSMNPNAYIRPSPAGDSLGGVGQRTRETMLLCEAAGFDIILVETVGVGQSETVVHGMVDFFLLLMLAGAGDELQGMKRGIMELADALAITKADRDNALHARRAQVEYRNALHLFPPTGTGWFPPVLTCSALTGDGMETVWQTILDHQQQTTSNGHRQRHRQAQQLAWFRSLLQYELANRFYTQPGMRDRLTAIEEQVQTGTLLPVPAVQQLLHEAA</sequence>
<dbReference type="CDD" id="cd03114">
    <property type="entry name" value="MMAA-like"/>
    <property type="match status" value="1"/>
</dbReference>
<dbReference type="InterPro" id="IPR027417">
    <property type="entry name" value="P-loop_NTPase"/>
</dbReference>
<gene>
    <name evidence="3" type="primary">meaB</name>
    <name evidence="3" type="ORF">GK091_06800</name>
</gene>
<dbReference type="PANTHER" id="PTHR23408:SF3">
    <property type="entry name" value="METHYLMALONIC ACIDURIA TYPE A PROTEIN, MITOCHONDRIAL"/>
    <property type="match status" value="1"/>
</dbReference>
<dbReference type="GO" id="GO:0005525">
    <property type="term" value="F:GTP binding"/>
    <property type="evidence" value="ECO:0007669"/>
    <property type="project" value="InterPro"/>
</dbReference>
<evidence type="ECO:0000256" key="1">
    <source>
        <dbReference type="ARBA" id="ARBA00009625"/>
    </source>
</evidence>
<dbReference type="InterPro" id="IPR005129">
    <property type="entry name" value="GTPase_ArgK"/>
</dbReference>
<evidence type="ECO:0000313" key="4">
    <source>
        <dbReference type="Proteomes" id="UP000477386"/>
    </source>
</evidence>
<dbReference type="SUPFAM" id="SSF52540">
    <property type="entry name" value="P-loop containing nucleoside triphosphate hydrolases"/>
    <property type="match status" value="1"/>
</dbReference>
<dbReference type="EC" id="3.6.5.-" evidence="3"/>
<dbReference type="NCBIfam" id="TIGR00750">
    <property type="entry name" value="lao"/>
    <property type="match status" value="1"/>
</dbReference>
<comment type="similarity">
    <text evidence="1">Belongs to the SIMIBI class G3E GTPase family. ArgK/MeaB subfamily.</text>
</comment>
<keyword evidence="4" id="KW-1185">Reference proteome</keyword>
<dbReference type="GO" id="GO:0003924">
    <property type="term" value="F:GTPase activity"/>
    <property type="evidence" value="ECO:0007669"/>
    <property type="project" value="InterPro"/>
</dbReference>